<feature type="active site" description="Proton acceptor; specific for D-alanine" evidence="4">
    <location>
        <position position="38"/>
    </location>
</feature>
<name>A0ABR7MTI6_9FIRM</name>
<evidence type="ECO:0000256" key="1">
    <source>
        <dbReference type="ARBA" id="ARBA00001933"/>
    </source>
</evidence>
<dbReference type="InterPro" id="IPR009006">
    <property type="entry name" value="Ala_racemase/Decarboxylase_C"/>
</dbReference>
<evidence type="ECO:0000259" key="5">
    <source>
        <dbReference type="SMART" id="SM01005"/>
    </source>
</evidence>
<comment type="catalytic activity">
    <reaction evidence="4">
        <text>L-alanine = D-alanine</text>
        <dbReference type="Rhea" id="RHEA:20249"/>
        <dbReference type="ChEBI" id="CHEBI:57416"/>
        <dbReference type="ChEBI" id="CHEBI:57972"/>
        <dbReference type="EC" id="5.1.1.1"/>
    </reaction>
</comment>
<dbReference type="CDD" id="cd00430">
    <property type="entry name" value="PLPDE_III_AR"/>
    <property type="match status" value="1"/>
</dbReference>
<dbReference type="NCBIfam" id="TIGR00492">
    <property type="entry name" value="alr"/>
    <property type="match status" value="1"/>
</dbReference>
<feature type="binding site" evidence="4">
    <location>
        <position position="135"/>
    </location>
    <ligand>
        <name>substrate</name>
    </ligand>
</feature>
<dbReference type="Pfam" id="PF00842">
    <property type="entry name" value="Ala_racemase_C"/>
    <property type="match status" value="1"/>
</dbReference>
<dbReference type="SUPFAM" id="SSF51419">
    <property type="entry name" value="PLP-binding barrel"/>
    <property type="match status" value="1"/>
</dbReference>
<evidence type="ECO:0000256" key="2">
    <source>
        <dbReference type="ARBA" id="ARBA00022898"/>
    </source>
</evidence>
<dbReference type="Pfam" id="PF01168">
    <property type="entry name" value="Ala_racemase_N"/>
    <property type="match status" value="1"/>
</dbReference>
<organism evidence="6 7">
    <name type="scientific">Jutongia hominis</name>
    <dbReference type="NCBI Taxonomy" id="2763664"/>
    <lineage>
        <taxon>Bacteria</taxon>
        <taxon>Bacillati</taxon>
        <taxon>Bacillota</taxon>
        <taxon>Clostridia</taxon>
        <taxon>Lachnospirales</taxon>
        <taxon>Lachnospiraceae</taxon>
        <taxon>Jutongia</taxon>
    </lineage>
</organism>
<dbReference type="InterPro" id="IPR020622">
    <property type="entry name" value="Ala_racemase_pyridoxalP-BS"/>
</dbReference>
<keyword evidence="3 4" id="KW-0413">Isomerase</keyword>
<sequence>MKEYYRVYADIDLDAIYENVKNAKALLKKDTKMMAIVKADGYGHGAVEVARQIDELVDAYGVAILEEGIELRKAGFTKPILILGYTPKPLYPAMICYDIATAVFTMEMAKEISDTAVAMHKNANIHIKLDTGMSRIGFAITKESKEIIEQIAKLPGIEIKGCFSHFARMDEKDKTKANEQFAKFTKMVNALEKDGVDLGIRHISNSAGIMEAPEVQMDMVRNGICLYGLYPSEEVQKERLPLKPAMELKAYVSYVKTLEPGVEIGYGGTYTTTKKTRVATIPVGYADGYSRCLSGKGSVLIHGKKAPILGRVCMDQFMVDVTDIDNVCVGDRVTLFGKDGDSCITIEEISAMAHSFNYEFVCDIGKRIPRVYYRHGKVIETKDYYPDY</sequence>
<protein>
    <recommendedName>
        <fullName evidence="4">Alanine racemase</fullName>
        <ecNumber evidence="4">5.1.1.1</ecNumber>
    </recommendedName>
</protein>
<dbReference type="InterPro" id="IPR011079">
    <property type="entry name" value="Ala_racemase_C"/>
</dbReference>
<feature type="modified residue" description="N6-(pyridoxal phosphate)lysine" evidence="4">
    <location>
        <position position="38"/>
    </location>
</feature>
<dbReference type="EMBL" id="JACRSW010000016">
    <property type="protein sequence ID" value="MBC8557100.1"/>
    <property type="molecule type" value="Genomic_DNA"/>
</dbReference>
<dbReference type="HAMAP" id="MF_01201">
    <property type="entry name" value="Ala_racemase"/>
    <property type="match status" value="1"/>
</dbReference>
<feature type="binding site" evidence="4">
    <location>
        <position position="314"/>
    </location>
    <ligand>
        <name>substrate</name>
    </ligand>
</feature>
<feature type="domain" description="Alanine racemase C-terminal" evidence="5">
    <location>
        <begin position="245"/>
        <end position="373"/>
    </location>
</feature>
<reference evidence="6 7" key="1">
    <citation type="submission" date="2020-08" db="EMBL/GenBank/DDBJ databases">
        <title>Genome public.</title>
        <authorList>
            <person name="Liu C."/>
            <person name="Sun Q."/>
        </authorList>
    </citation>
    <scope>NUCLEOTIDE SEQUENCE [LARGE SCALE GENOMIC DNA]</scope>
    <source>
        <strain evidence="6 7">BX3</strain>
    </source>
</reference>
<accession>A0ABR7MTI6</accession>
<dbReference type="Gene3D" id="3.20.20.10">
    <property type="entry name" value="Alanine racemase"/>
    <property type="match status" value="1"/>
</dbReference>
<dbReference type="GO" id="GO:0008784">
    <property type="term" value="F:alanine racemase activity"/>
    <property type="evidence" value="ECO:0007669"/>
    <property type="project" value="UniProtKB-EC"/>
</dbReference>
<evidence type="ECO:0000313" key="7">
    <source>
        <dbReference type="Proteomes" id="UP000637513"/>
    </source>
</evidence>
<evidence type="ECO:0000313" key="6">
    <source>
        <dbReference type="EMBL" id="MBC8557100.1"/>
    </source>
</evidence>
<dbReference type="InterPro" id="IPR029066">
    <property type="entry name" value="PLP-binding_barrel"/>
</dbReference>
<dbReference type="PANTHER" id="PTHR30511:SF0">
    <property type="entry name" value="ALANINE RACEMASE, CATABOLIC-RELATED"/>
    <property type="match status" value="1"/>
</dbReference>
<dbReference type="PANTHER" id="PTHR30511">
    <property type="entry name" value="ALANINE RACEMASE"/>
    <property type="match status" value="1"/>
</dbReference>
<proteinExistence type="inferred from homology"/>
<feature type="active site" description="Proton acceptor; specific for L-alanine" evidence="4">
    <location>
        <position position="266"/>
    </location>
</feature>
<dbReference type="PRINTS" id="PR00992">
    <property type="entry name" value="ALARACEMASE"/>
</dbReference>
<dbReference type="SUPFAM" id="SSF50621">
    <property type="entry name" value="Alanine racemase C-terminal domain-like"/>
    <property type="match status" value="1"/>
</dbReference>
<dbReference type="Gene3D" id="2.40.37.10">
    <property type="entry name" value="Lyase, Ornithine Decarboxylase, Chain A, domain 1"/>
    <property type="match status" value="1"/>
</dbReference>
<comment type="pathway">
    <text evidence="4">Amino-acid biosynthesis; D-alanine biosynthesis; D-alanine from L-alanine: step 1/1.</text>
</comment>
<evidence type="ECO:0000256" key="4">
    <source>
        <dbReference type="HAMAP-Rule" id="MF_01201"/>
    </source>
</evidence>
<dbReference type="RefSeq" id="WP_249304019.1">
    <property type="nucleotide sequence ID" value="NZ_JACRSW010000016.1"/>
</dbReference>
<comment type="function">
    <text evidence="4">Catalyzes the interconversion of L-alanine and D-alanine. May also act on other amino acids.</text>
</comment>
<dbReference type="EC" id="5.1.1.1" evidence="4"/>
<dbReference type="SMART" id="SM01005">
    <property type="entry name" value="Ala_racemase_C"/>
    <property type="match status" value="1"/>
</dbReference>
<dbReference type="InterPro" id="IPR001608">
    <property type="entry name" value="Ala_racemase_N"/>
</dbReference>
<dbReference type="Proteomes" id="UP000637513">
    <property type="component" value="Unassembled WGS sequence"/>
</dbReference>
<comment type="similarity">
    <text evidence="4">Belongs to the alanine racemase family.</text>
</comment>
<evidence type="ECO:0000256" key="3">
    <source>
        <dbReference type="ARBA" id="ARBA00023235"/>
    </source>
</evidence>
<comment type="caution">
    <text evidence="6">The sequence shown here is derived from an EMBL/GenBank/DDBJ whole genome shotgun (WGS) entry which is preliminary data.</text>
</comment>
<gene>
    <name evidence="6" type="primary">alr</name>
    <name evidence="6" type="ORF">H8700_05190</name>
</gene>
<keyword evidence="7" id="KW-1185">Reference proteome</keyword>
<keyword evidence="2 4" id="KW-0663">Pyridoxal phosphate</keyword>
<dbReference type="InterPro" id="IPR000821">
    <property type="entry name" value="Ala_racemase"/>
</dbReference>
<comment type="cofactor">
    <cofactor evidence="1 4">
        <name>pyridoxal 5'-phosphate</name>
        <dbReference type="ChEBI" id="CHEBI:597326"/>
    </cofactor>
</comment>
<dbReference type="PROSITE" id="PS00395">
    <property type="entry name" value="ALANINE_RACEMASE"/>
    <property type="match status" value="1"/>
</dbReference>